<feature type="domain" description="PTS EIIA type-4" evidence="8">
    <location>
        <begin position="1"/>
        <end position="120"/>
    </location>
</feature>
<organism evidence="9 10">
    <name type="scientific">Clostridium neuense</name>
    <dbReference type="NCBI Taxonomy" id="1728934"/>
    <lineage>
        <taxon>Bacteria</taxon>
        <taxon>Bacillati</taxon>
        <taxon>Bacillota</taxon>
        <taxon>Clostridia</taxon>
        <taxon>Eubacteriales</taxon>
        <taxon>Clostridiaceae</taxon>
        <taxon>Clostridium</taxon>
    </lineage>
</organism>
<evidence type="ECO:0000256" key="1">
    <source>
        <dbReference type="ARBA" id="ARBA00004496"/>
    </source>
</evidence>
<accession>A0ABW8TJT5</accession>
<dbReference type="InterPro" id="IPR036662">
    <property type="entry name" value="PTS_EIIA_man-typ_sf"/>
</dbReference>
<dbReference type="InterPro" id="IPR051471">
    <property type="entry name" value="Bacterial_PTS_sugar_comp"/>
</dbReference>
<dbReference type="InterPro" id="IPR004701">
    <property type="entry name" value="PTS_EIIA_man-typ"/>
</dbReference>
<keyword evidence="2" id="KW-0813">Transport</keyword>
<evidence type="ECO:0000256" key="3">
    <source>
        <dbReference type="ARBA" id="ARBA00022490"/>
    </source>
</evidence>
<evidence type="ECO:0000256" key="5">
    <source>
        <dbReference type="ARBA" id="ARBA00022679"/>
    </source>
</evidence>
<sequence length="135" mass="15620">MRKIILASHSYLSKGMKYSVEKILGKQENLDFICAYVEDRDLGEEVRKKILLRDENDEIIIITDILGGSVNNELSKLLREKNIYLVTGMNLQLVIEILISNSQNIEELIENAIEESKKGIIFYNKQKVQIEDEDF</sequence>
<dbReference type="RefSeq" id="WP_406789389.1">
    <property type="nucleotide sequence ID" value="NZ_JBJIAA010000020.1"/>
</dbReference>
<dbReference type="EMBL" id="JBJIAA010000020">
    <property type="protein sequence ID" value="MFL0252730.1"/>
    <property type="molecule type" value="Genomic_DNA"/>
</dbReference>
<evidence type="ECO:0000313" key="10">
    <source>
        <dbReference type="Proteomes" id="UP001623592"/>
    </source>
</evidence>
<dbReference type="Pfam" id="PF03610">
    <property type="entry name" value="EIIA-man"/>
    <property type="match status" value="1"/>
</dbReference>
<proteinExistence type="predicted"/>
<keyword evidence="10" id="KW-1185">Reference proteome</keyword>
<dbReference type="Proteomes" id="UP001623592">
    <property type="component" value="Unassembled WGS sequence"/>
</dbReference>
<evidence type="ECO:0000256" key="2">
    <source>
        <dbReference type="ARBA" id="ARBA00022448"/>
    </source>
</evidence>
<keyword evidence="7" id="KW-0418">Kinase</keyword>
<dbReference type="CDD" id="cd00006">
    <property type="entry name" value="PTS_IIA_man"/>
    <property type="match status" value="1"/>
</dbReference>
<reference evidence="9 10" key="1">
    <citation type="submission" date="2024-11" db="EMBL/GenBank/DDBJ databases">
        <authorList>
            <person name="Heng Y.C."/>
            <person name="Lim A.C.H."/>
            <person name="Lee J.K.Y."/>
            <person name="Kittelmann S."/>
        </authorList>
    </citation>
    <scope>NUCLEOTIDE SEQUENCE [LARGE SCALE GENOMIC DNA]</scope>
    <source>
        <strain evidence="9 10">WILCCON 0114</strain>
    </source>
</reference>
<evidence type="ECO:0000313" key="9">
    <source>
        <dbReference type="EMBL" id="MFL0252730.1"/>
    </source>
</evidence>
<dbReference type="PROSITE" id="PS51096">
    <property type="entry name" value="PTS_EIIA_TYPE_4"/>
    <property type="match status" value="1"/>
</dbReference>
<evidence type="ECO:0000259" key="8">
    <source>
        <dbReference type="PROSITE" id="PS51096"/>
    </source>
</evidence>
<gene>
    <name evidence="9" type="ORF">ACJDT4_20140</name>
</gene>
<evidence type="ECO:0000256" key="4">
    <source>
        <dbReference type="ARBA" id="ARBA00022597"/>
    </source>
</evidence>
<comment type="caution">
    <text evidence="9">The sequence shown here is derived from an EMBL/GenBank/DDBJ whole genome shotgun (WGS) entry which is preliminary data.</text>
</comment>
<dbReference type="SUPFAM" id="SSF53062">
    <property type="entry name" value="PTS system fructose IIA component-like"/>
    <property type="match status" value="1"/>
</dbReference>
<protein>
    <submittedName>
        <fullName evidence="9">PTS sugar transporter subunit IIA</fullName>
    </submittedName>
</protein>
<evidence type="ECO:0000256" key="6">
    <source>
        <dbReference type="ARBA" id="ARBA00022683"/>
    </source>
</evidence>
<name>A0ABW8TJT5_9CLOT</name>
<evidence type="ECO:0000256" key="7">
    <source>
        <dbReference type="ARBA" id="ARBA00022777"/>
    </source>
</evidence>
<dbReference type="PANTHER" id="PTHR33799">
    <property type="entry name" value="PTS PERMEASE-RELATED-RELATED"/>
    <property type="match status" value="1"/>
</dbReference>
<dbReference type="Gene3D" id="3.40.50.510">
    <property type="entry name" value="Phosphotransferase system, mannose-type IIA component"/>
    <property type="match status" value="1"/>
</dbReference>
<keyword evidence="5" id="KW-0808">Transferase</keyword>
<keyword evidence="6" id="KW-0598">Phosphotransferase system</keyword>
<keyword evidence="4 9" id="KW-0762">Sugar transport</keyword>
<dbReference type="PANTHER" id="PTHR33799:SF1">
    <property type="entry name" value="PTS SYSTEM MANNOSE-SPECIFIC EIIAB COMPONENT-RELATED"/>
    <property type="match status" value="1"/>
</dbReference>
<keyword evidence="3" id="KW-0963">Cytoplasm</keyword>
<comment type="subcellular location">
    <subcellularLocation>
        <location evidence="1">Cytoplasm</location>
    </subcellularLocation>
</comment>
<dbReference type="InterPro" id="IPR033887">
    <property type="entry name" value="PTS_IIA_man"/>
</dbReference>